<dbReference type="AlphaFoldDB" id="A0A0F4J5A6"/>
<evidence type="ECO:0000259" key="5">
    <source>
        <dbReference type="PROSITE" id="PS51464"/>
    </source>
</evidence>
<keyword evidence="3" id="KW-0804">Transcription</keyword>
<dbReference type="PANTHER" id="PTHR30514">
    <property type="entry name" value="GLUCOKINASE"/>
    <property type="match status" value="1"/>
</dbReference>
<dbReference type="InterPro" id="IPR009057">
    <property type="entry name" value="Homeodomain-like_sf"/>
</dbReference>
<reference evidence="6 7" key="1">
    <citation type="submission" date="2015-02" db="EMBL/GenBank/DDBJ databases">
        <authorList>
            <person name="Ju K.-S."/>
            <person name="Doroghazi J.R."/>
            <person name="Metcalf W."/>
        </authorList>
    </citation>
    <scope>NUCLEOTIDE SEQUENCE [LARGE SCALE GENOMIC DNA]</scope>
    <source>
        <strain evidence="6 7">NRRL ISP-5550</strain>
    </source>
</reference>
<dbReference type="Gene3D" id="3.40.50.10490">
    <property type="entry name" value="Glucose-6-phosphate isomerase like protein, domain 1"/>
    <property type="match status" value="1"/>
</dbReference>
<evidence type="ECO:0000256" key="1">
    <source>
        <dbReference type="ARBA" id="ARBA00023015"/>
    </source>
</evidence>
<dbReference type="InterPro" id="IPR000281">
    <property type="entry name" value="HTH_RpiR"/>
</dbReference>
<sequence>MTGTRHHHEELFSVSQTVDRLRALAPELPEAQRALAVFILHDPPAAAARTILELAEAVGVSTGSITRLCRALGLPGYAQLRLALAASGAERDARGTWRADIGTDIGEHDSLARVAASVAATVSDVVTRTVEGLDLAVVEEVAARIAAARRTELFGVGGSATMAAEFQQRLYRIGLPVWAWSDTHVALTGAAVLGRGDVALVLSHSGGTREPREVLAEAASRGATTVAVTNAPASPLALHAELVLTTSVRAAGLRAEAVLARHAQMAVLDVLYVAVAQRTYDRTTQAMAATDEAVRPYRRDDGR</sequence>
<keyword evidence="2" id="KW-0238">DNA-binding</keyword>
<dbReference type="PATRIC" id="fig|68223.7.peg.1370"/>
<dbReference type="PROSITE" id="PS51464">
    <property type="entry name" value="SIS"/>
    <property type="match status" value="1"/>
</dbReference>
<name>A0A0F4J5A6_9ACTN</name>
<dbReference type="EMBL" id="JZWV01000764">
    <property type="protein sequence ID" value="KJY28101.1"/>
    <property type="molecule type" value="Genomic_DNA"/>
</dbReference>
<proteinExistence type="predicted"/>
<evidence type="ECO:0000259" key="4">
    <source>
        <dbReference type="PROSITE" id="PS51071"/>
    </source>
</evidence>
<dbReference type="Proteomes" id="UP000033551">
    <property type="component" value="Unassembled WGS sequence"/>
</dbReference>
<dbReference type="InterPro" id="IPR047640">
    <property type="entry name" value="RpiR-like"/>
</dbReference>
<dbReference type="InterPro" id="IPR036388">
    <property type="entry name" value="WH-like_DNA-bd_sf"/>
</dbReference>
<comment type="caution">
    <text evidence="6">The sequence shown here is derived from an EMBL/GenBank/DDBJ whole genome shotgun (WGS) entry which is preliminary data.</text>
</comment>
<dbReference type="OrthoDB" id="370421at2"/>
<evidence type="ECO:0008006" key="8">
    <source>
        <dbReference type="Google" id="ProtNLM"/>
    </source>
</evidence>
<keyword evidence="1" id="KW-0805">Transcription regulation</keyword>
<keyword evidence="7" id="KW-1185">Reference proteome</keyword>
<accession>A0A0F4J5A6</accession>
<dbReference type="Pfam" id="PF01418">
    <property type="entry name" value="HTH_6"/>
    <property type="match status" value="1"/>
</dbReference>
<evidence type="ECO:0000313" key="6">
    <source>
        <dbReference type="EMBL" id="KJY28101.1"/>
    </source>
</evidence>
<dbReference type="Gene3D" id="1.10.10.10">
    <property type="entry name" value="Winged helix-like DNA-binding domain superfamily/Winged helix DNA-binding domain"/>
    <property type="match status" value="1"/>
</dbReference>
<dbReference type="InterPro" id="IPR035472">
    <property type="entry name" value="RpiR-like_SIS"/>
</dbReference>
<dbReference type="CDD" id="cd05013">
    <property type="entry name" value="SIS_RpiR"/>
    <property type="match status" value="1"/>
</dbReference>
<evidence type="ECO:0000313" key="7">
    <source>
        <dbReference type="Proteomes" id="UP000033551"/>
    </source>
</evidence>
<protein>
    <recommendedName>
        <fullName evidence="8">RpiR family transcriptional regulator</fullName>
    </recommendedName>
</protein>
<dbReference type="PROSITE" id="PS51071">
    <property type="entry name" value="HTH_RPIR"/>
    <property type="match status" value="1"/>
</dbReference>
<feature type="domain" description="HTH rpiR-type" evidence="4">
    <location>
        <begin position="15"/>
        <end position="91"/>
    </location>
</feature>
<dbReference type="Pfam" id="PF01380">
    <property type="entry name" value="SIS"/>
    <property type="match status" value="1"/>
</dbReference>
<dbReference type="GO" id="GO:0003700">
    <property type="term" value="F:DNA-binding transcription factor activity"/>
    <property type="evidence" value="ECO:0007669"/>
    <property type="project" value="InterPro"/>
</dbReference>
<dbReference type="SUPFAM" id="SSF46689">
    <property type="entry name" value="Homeodomain-like"/>
    <property type="match status" value="1"/>
</dbReference>
<dbReference type="GO" id="GO:0003677">
    <property type="term" value="F:DNA binding"/>
    <property type="evidence" value="ECO:0007669"/>
    <property type="project" value="UniProtKB-KW"/>
</dbReference>
<organism evidence="6 7">
    <name type="scientific">Streptomyces katrae</name>
    <dbReference type="NCBI Taxonomy" id="68223"/>
    <lineage>
        <taxon>Bacteria</taxon>
        <taxon>Bacillati</taxon>
        <taxon>Actinomycetota</taxon>
        <taxon>Actinomycetes</taxon>
        <taxon>Kitasatosporales</taxon>
        <taxon>Streptomycetaceae</taxon>
        <taxon>Streptomyces</taxon>
    </lineage>
</organism>
<evidence type="ECO:0000256" key="3">
    <source>
        <dbReference type="ARBA" id="ARBA00023163"/>
    </source>
</evidence>
<dbReference type="InterPro" id="IPR001347">
    <property type="entry name" value="SIS_dom"/>
</dbReference>
<dbReference type="GO" id="GO:1901135">
    <property type="term" value="P:carbohydrate derivative metabolic process"/>
    <property type="evidence" value="ECO:0007669"/>
    <property type="project" value="InterPro"/>
</dbReference>
<evidence type="ECO:0000256" key="2">
    <source>
        <dbReference type="ARBA" id="ARBA00023125"/>
    </source>
</evidence>
<dbReference type="PANTHER" id="PTHR30514:SF1">
    <property type="entry name" value="HTH-TYPE TRANSCRIPTIONAL REGULATOR HEXR-RELATED"/>
    <property type="match status" value="1"/>
</dbReference>
<gene>
    <name evidence="6" type="ORF">VR44_26075</name>
</gene>
<dbReference type="GO" id="GO:0097367">
    <property type="term" value="F:carbohydrate derivative binding"/>
    <property type="evidence" value="ECO:0007669"/>
    <property type="project" value="InterPro"/>
</dbReference>
<dbReference type="SUPFAM" id="SSF53697">
    <property type="entry name" value="SIS domain"/>
    <property type="match status" value="1"/>
</dbReference>
<dbReference type="InterPro" id="IPR046348">
    <property type="entry name" value="SIS_dom_sf"/>
</dbReference>
<feature type="domain" description="SIS" evidence="5">
    <location>
        <begin position="141"/>
        <end position="281"/>
    </location>
</feature>